<sequence length="202" mass="22939">MDQVWQCKFVKSECHDPLETSSLFATSTGWGKLGPTASERCQAAMQNPVPGINYFMTLAPMISYRFHLVGHCPEGLTLCRFRTDLAAGVRCIAKPLNKATSQISVDVVPDVFSSHCTVHFYSMGGDEKLVIRNKTIMSRWGPVLKDAAKQMGRTNLEYRYIKFITMEGVEIKDNYHYWKLGDDLRRSVQQASKMVRSKFSKK</sequence>
<evidence type="ECO:0000313" key="2">
    <source>
        <dbReference type="EMBL" id="CAK9066914.1"/>
    </source>
</evidence>
<reference evidence="1 3" key="1">
    <citation type="submission" date="2024-02" db="EMBL/GenBank/DDBJ databases">
        <authorList>
            <person name="Chen Y."/>
            <person name="Shah S."/>
            <person name="Dougan E. K."/>
            <person name="Thang M."/>
            <person name="Chan C."/>
        </authorList>
    </citation>
    <scope>NUCLEOTIDE SEQUENCE [LARGE SCALE GENOMIC DNA]</scope>
</reference>
<name>A0ABP0NSV7_9DINO</name>
<gene>
    <name evidence="1" type="ORF">CCMP2556_LOCUS32717</name>
    <name evidence="2" type="ORF">CCMP2556_LOCUS32882</name>
</gene>
<dbReference type="EMBL" id="CAXAMN010022128">
    <property type="protein sequence ID" value="CAK9066591.1"/>
    <property type="molecule type" value="Genomic_DNA"/>
</dbReference>
<evidence type="ECO:0000313" key="3">
    <source>
        <dbReference type="Proteomes" id="UP001642484"/>
    </source>
</evidence>
<dbReference type="EMBL" id="CAXAMN010022151">
    <property type="protein sequence ID" value="CAK9066914.1"/>
    <property type="molecule type" value="Genomic_DNA"/>
</dbReference>
<organism evidence="1 3">
    <name type="scientific">Durusdinium trenchii</name>
    <dbReference type="NCBI Taxonomy" id="1381693"/>
    <lineage>
        <taxon>Eukaryota</taxon>
        <taxon>Sar</taxon>
        <taxon>Alveolata</taxon>
        <taxon>Dinophyceae</taxon>
        <taxon>Suessiales</taxon>
        <taxon>Symbiodiniaceae</taxon>
        <taxon>Durusdinium</taxon>
    </lineage>
</organism>
<evidence type="ECO:0000313" key="1">
    <source>
        <dbReference type="EMBL" id="CAK9066591.1"/>
    </source>
</evidence>
<accession>A0ABP0NSV7</accession>
<keyword evidence="3" id="KW-1185">Reference proteome</keyword>
<protein>
    <submittedName>
        <fullName evidence="1">Uncharacterized protein</fullName>
    </submittedName>
</protein>
<comment type="caution">
    <text evidence="1">The sequence shown here is derived from an EMBL/GenBank/DDBJ whole genome shotgun (WGS) entry which is preliminary data.</text>
</comment>
<proteinExistence type="predicted"/>
<dbReference type="Proteomes" id="UP001642484">
    <property type="component" value="Unassembled WGS sequence"/>
</dbReference>